<gene>
    <name evidence="10" type="ORF">JTE92_15065</name>
</gene>
<dbReference type="InterPro" id="IPR027417">
    <property type="entry name" value="P-loop_NTPase"/>
</dbReference>
<dbReference type="PROSITE" id="PS50893">
    <property type="entry name" value="ABC_TRANSPORTER_2"/>
    <property type="match status" value="1"/>
</dbReference>
<evidence type="ECO:0000256" key="3">
    <source>
        <dbReference type="ARBA" id="ARBA00022448"/>
    </source>
</evidence>
<dbReference type="PROSITE" id="PS00211">
    <property type="entry name" value="ABC_TRANSPORTER_1"/>
    <property type="match status" value="1"/>
</dbReference>
<dbReference type="SUPFAM" id="SSF52540">
    <property type="entry name" value="P-loop containing nucleoside triphosphate hydrolases"/>
    <property type="match status" value="1"/>
</dbReference>
<evidence type="ECO:0000256" key="8">
    <source>
        <dbReference type="ARBA" id="ARBA00023136"/>
    </source>
</evidence>
<evidence type="ECO:0000313" key="11">
    <source>
        <dbReference type="Proteomes" id="UP000623307"/>
    </source>
</evidence>
<keyword evidence="6" id="KW-0547">Nucleotide-binding</keyword>
<evidence type="ECO:0000256" key="2">
    <source>
        <dbReference type="ARBA" id="ARBA00005417"/>
    </source>
</evidence>
<organism evidence="10 11">
    <name type="scientific">Cupriavidus oxalaticus</name>
    <dbReference type="NCBI Taxonomy" id="96344"/>
    <lineage>
        <taxon>Bacteria</taxon>
        <taxon>Pseudomonadati</taxon>
        <taxon>Pseudomonadota</taxon>
        <taxon>Betaproteobacteria</taxon>
        <taxon>Burkholderiales</taxon>
        <taxon>Burkholderiaceae</taxon>
        <taxon>Cupriavidus</taxon>
    </lineage>
</organism>
<comment type="similarity">
    <text evidence="2">Belongs to the ABC transporter superfamily.</text>
</comment>
<accession>A0ABX7HWE1</accession>
<reference evidence="10 11" key="1">
    <citation type="submission" date="2021-02" db="EMBL/GenBank/DDBJ databases">
        <title>Complete Genome Sequence of Cupriavidus oxalaticus Strain Ox1, a Soil Oxalate-Degrading Species.</title>
        <authorList>
            <person name="Palmieri F."/>
            <person name="Udriet P."/>
            <person name="Deuasquier M."/>
            <person name="Beaudoing E."/>
            <person name="Johnson S.L."/>
            <person name="Davenport K.W."/>
            <person name="Chain P.S."/>
            <person name="Bindschedler S."/>
            <person name="Junier P."/>
        </authorList>
    </citation>
    <scope>NUCLEOTIDE SEQUENCE [LARGE SCALE GENOMIC DNA]</scope>
    <source>
        <strain evidence="10 11">Ox1</strain>
    </source>
</reference>
<dbReference type="Pfam" id="PF00005">
    <property type="entry name" value="ABC_tran"/>
    <property type="match status" value="1"/>
</dbReference>
<dbReference type="PANTHER" id="PTHR43297:SF2">
    <property type="entry name" value="DIPEPTIDE TRANSPORT ATP-BINDING PROTEIN DPPD"/>
    <property type="match status" value="1"/>
</dbReference>
<evidence type="ECO:0000256" key="5">
    <source>
        <dbReference type="ARBA" id="ARBA00022519"/>
    </source>
</evidence>
<dbReference type="InterPro" id="IPR013563">
    <property type="entry name" value="Oligopep_ABC_C"/>
</dbReference>
<keyword evidence="3" id="KW-0813">Transport</keyword>
<evidence type="ECO:0000256" key="1">
    <source>
        <dbReference type="ARBA" id="ARBA00004417"/>
    </source>
</evidence>
<keyword evidence="8" id="KW-0472">Membrane</keyword>
<dbReference type="Proteomes" id="UP000623307">
    <property type="component" value="Chromosome 2"/>
</dbReference>
<dbReference type="Gene3D" id="3.40.50.300">
    <property type="entry name" value="P-loop containing nucleotide triphosphate hydrolases"/>
    <property type="match status" value="1"/>
</dbReference>
<evidence type="ECO:0000256" key="7">
    <source>
        <dbReference type="ARBA" id="ARBA00022840"/>
    </source>
</evidence>
<dbReference type="PANTHER" id="PTHR43297">
    <property type="entry name" value="OLIGOPEPTIDE TRANSPORT ATP-BINDING PROTEIN APPD"/>
    <property type="match status" value="1"/>
</dbReference>
<evidence type="ECO:0000256" key="4">
    <source>
        <dbReference type="ARBA" id="ARBA00022475"/>
    </source>
</evidence>
<dbReference type="SMART" id="SM00382">
    <property type="entry name" value="AAA"/>
    <property type="match status" value="1"/>
</dbReference>
<dbReference type="CDD" id="cd03257">
    <property type="entry name" value="ABC_NikE_OppD_transporters"/>
    <property type="match status" value="1"/>
</dbReference>
<dbReference type="InterPro" id="IPR003593">
    <property type="entry name" value="AAA+_ATPase"/>
</dbReference>
<keyword evidence="7 10" id="KW-0067">ATP-binding</keyword>
<dbReference type="EMBL" id="CP069812">
    <property type="protein sequence ID" value="QRQ94805.1"/>
    <property type="molecule type" value="Genomic_DNA"/>
</dbReference>
<dbReference type="InterPro" id="IPR017871">
    <property type="entry name" value="ABC_transporter-like_CS"/>
</dbReference>
<name>A0ABX7HWE1_9BURK</name>
<keyword evidence="4" id="KW-1003">Cell membrane</keyword>
<keyword evidence="5" id="KW-0997">Cell inner membrane</keyword>
<dbReference type="InterPro" id="IPR003439">
    <property type="entry name" value="ABC_transporter-like_ATP-bd"/>
</dbReference>
<evidence type="ECO:0000256" key="6">
    <source>
        <dbReference type="ARBA" id="ARBA00022741"/>
    </source>
</evidence>
<comment type="subcellular location">
    <subcellularLocation>
        <location evidence="1">Cell inner membrane</location>
        <topology evidence="1">Peripheral membrane protein</topology>
    </subcellularLocation>
</comment>
<feature type="domain" description="ABC transporter" evidence="9">
    <location>
        <begin position="18"/>
        <end position="268"/>
    </location>
</feature>
<sequence>MPSTRNCASDKGGRMPLLEVEGLCVDFRTARGPVRVLDEVGFHLEAGEVLGIVGESGCGKSMTSLSLLQLVPAPGRISGGAIRYGGQDLLALGPARMRDVRGRDIAMIFQEPMTALNPVFTVGQQIVETIVRHRGMGPRAARAEAVALLDAVRIPEPARRVDQYAHELSGGMRQRAMIAMALAGQPKVLIADEPTTALDVTVQAQIFDLLRDLRRQLGTAIILITHNMGAIAELADRVMVMYAGRKIEEGPVDTVLAHPSHPYTRGLLDCVLHVDAARAVHDNAPAPLPEIPGVVPALDQLGAGCAFAPRCTRAASRCGSLPPLFDNGGHLAACWLRESANAAPAAMIGEG</sequence>
<evidence type="ECO:0000313" key="10">
    <source>
        <dbReference type="EMBL" id="QRQ94805.1"/>
    </source>
</evidence>
<evidence type="ECO:0000259" key="9">
    <source>
        <dbReference type="PROSITE" id="PS50893"/>
    </source>
</evidence>
<keyword evidence="11" id="KW-1185">Reference proteome</keyword>
<dbReference type="InterPro" id="IPR050388">
    <property type="entry name" value="ABC_Ni/Peptide_Import"/>
</dbReference>
<dbReference type="NCBIfam" id="TIGR01727">
    <property type="entry name" value="oligo_HPY"/>
    <property type="match status" value="1"/>
</dbReference>
<protein>
    <submittedName>
        <fullName evidence="10">ABC transporter ATP-binding protein</fullName>
    </submittedName>
</protein>
<dbReference type="Pfam" id="PF08352">
    <property type="entry name" value="oligo_HPY"/>
    <property type="match status" value="1"/>
</dbReference>
<proteinExistence type="inferred from homology"/>
<dbReference type="GO" id="GO:0005524">
    <property type="term" value="F:ATP binding"/>
    <property type="evidence" value="ECO:0007669"/>
    <property type="project" value="UniProtKB-KW"/>
</dbReference>